<dbReference type="AlphaFoldDB" id="A0A4C1VRT4"/>
<accession>A0A4C1VRT4</accession>
<feature type="region of interest" description="Disordered" evidence="1">
    <location>
        <begin position="1"/>
        <end position="33"/>
    </location>
</feature>
<evidence type="ECO:0000256" key="1">
    <source>
        <dbReference type="SAM" id="MobiDB-lite"/>
    </source>
</evidence>
<reference evidence="2 3" key="1">
    <citation type="journal article" date="2019" name="Commun. Biol.">
        <title>The bagworm genome reveals a unique fibroin gene that provides high tensile strength.</title>
        <authorList>
            <person name="Kono N."/>
            <person name="Nakamura H."/>
            <person name="Ohtoshi R."/>
            <person name="Tomita M."/>
            <person name="Numata K."/>
            <person name="Arakawa K."/>
        </authorList>
    </citation>
    <scope>NUCLEOTIDE SEQUENCE [LARGE SCALE GENOMIC DNA]</scope>
</reference>
<evidence type="ECO:0000313" key="2">
    <source>
        <dbReference type="EMBL" id="GBP41102.1"/>
    </source>
</evidence>
<proteinExistence type="predicted"/>
<protein>
    <submittedName>
        <fullName evidence="2">Uncharacterized protein</fullName>
    </submittedName>
</protein>
<dbReference type="EMBL" id="BGZK01000393">
    <property type="protein sequence ID" value="GBP41102.1"/>
    <property type="molecule type" value="Genomic_DNA"/>
</dbReference>
<sequence length="104" mass="11468">MKDAGRSGQSHIEPVGRLSLPAKRPASHAALADSGRHTLRATCGCDMRDDVGRLERNSPNNAIKRRSIDVLTKIKKRASRWHAARTHDRADAPFPLSSYNKTIA</sequence>
<comment type="caution">
    <text evidence="2">The sequence shown here is derived from an EMBL/GenBank/DDBJ whole genome shotgun (WGS) entry which is preliminary data.</text>
</comment>
<keyword evidence="3" id="KW-1185">Reference proteome</keyword>
<feature type="region of interest" description="Disordered" evidence="1">
    <location>
        <begin position="80"/>
        <end position="104"/>
    </location>
</feature>
<gene>
    <name evidence="2" type="ORF">EVAR_32555_1</name>
</gene>
<organism evidence="2 3">
    <name type="scientific">Eumeta variegata</name>
    <name type="common">Bagworm moth</name>
    <name type="synonym">Eumeta japonica</name>
    <dbReference type="NCBI Taxonomy" id="151549"/>
    <lineage>
        <taxon>Eukaryota</taxon>
        <taxon>Metazoa</taxon>
        <taxon>Ecdysozoa</taxon>
        <taxon>Arthropoda</taxon>
        <taxon>Hexapoda</taxon>
        <taxon>Insecta</taxon>
        <taxon>Pterygota</taxon>
        <taxon>Neoptera</taxon>
        <taxon>Endopterygota</taxon>
        <taxon>Lepidoptera</taxon>
        <taxon>Glossata</taxon>
        <taxon>Ditrysia</taxon>
        <taxon>Tineoidea</taxon>
        <taxon>Psychidae</taxon>
        <taxon>Oiketicinae</taxon>
        <taxon>Eumeta</taxon>
    </lineage>
</organism>
<name>A0A4C1VRT4_EUMVA</name>
<evidence type="ECO:0000313" key="3">
    <source>
        <dbReference type="Proteomes" id="UP000299102"/>
    </source>
</evidence>
<dbReference type="Proteomes" id="UP000299102">
    <property type="component" value="Unassembled WGS sequence"/>
</dbReference>